<comment type="caution">
    <text evidence="3">The sequence shown here is derived from an EMBL/GenBank/DDBJ whole genome shotgun (WGS) entry which is preliminary data.</text>
</comment>
<dbReference type="AlphaFoldDB" id="A0A7Y9ICE0"/>
<dbReference type="PANTHER" id="PTHR43441">
    <property type="entry name" value="RIBOSOMAL-PROTEIN-SERINE ACETYLTRANSFERASE"/>
    <property type="match status" value="1"/>
</dbReference>
<feature type="region of interest" description="Disordered" evidence="1">
    <location>
        <begin position="1"/>
        <end position="24"/>
    </location>
</feature>
<reference evidence="3 4" key="1">
    <citation type="submission" date="2020-07" db="EMBL/GenBank/DDBJ databases">
        <title>Sequencing the genomes of 1000 actinobacteria strains.</title>
        <authorList>
            <person name="Klenk H.-P."/>
        </authorList>
    </citation>
    <scope>NUCLEOTIDE SEQUENCE [LARGE SCALE GENOMIC DNA]</scope>
    <source>
        <strain evidence="3 4">DSM 22083</strain>
    </source>
</reference>
<organism evidence="3 4">
    <name type="scientific">Microlunatus parietis</name>
    <dbReference type="NCBI Taxonomy" id="682979"/>
    <lineage>
        <taxon>Bacteria</taxon>
        <taxon>Bacillati</taxon>
        <taxon>Actinomycetota</taxon>
        <taxon>Actinomycetes</taxon>
        <taxon>Propionibacteriales</taxon>
        <taxon>Propionibacteriaceae</taxon>
        <taxon>Microlunatus</taxon>
    </lineage>
</organism>
<dbReference type="InterPro" id="IPR016181">
    <property type="entry name" value="Acyl_CoA_acyltransferase"/>
</dbReference>
<dbReference type="GO" id="GO:0008999">
    <property type="term" value="F:protein-N-terminal-alanine acetyltransferase activity"/>
    <property type="evidence" value="ECO:0007669"/>
    <property type="project" value="TreeGrafter"/>
</dbReference>
<dbReference type="Proteomes" id="UP000569914">
    <property type="component" value="Unassembled WGS sequence"/>
</dbReference>
<protein>
    <submittedName>
        <fullName evidence="3">RimJ/RimL family protein N-acetyltransferase</fullName>
    </submittedName>
</protein>
<keyword evidence="4" id="KW-1185">Reference proteome</keyword>
<dbReference type="GO" id="GO:1990189">
    <property type="term" value="F:protein N-terminal-serine acetyltransferase activity"/>
    <property type="evidence" value="ECO:0007669"/>
    <property type="project" value="TreeGrafter"/>
</dbReference>
<evidence type="ECO:0000313" key="4">
    <source>
        <dbReference type="Proteomes" id="UP000569914"/>
    </source>
</evidence>
<dbReference type="SUPFAM" id="SSF55729">
    <property type="entry name" value="Acyl-CoA N-acyltransferases (Nat)"/>
    <property type="match status" value="2"/>
</dbReference>
<dbReference type="Pfam" id="PF13302">
    <property type="entry name" value="Acetyltransf_3"/>
    <property type="match status" value="2"/>
</dbReference>
<dbReference type="PANTHER" id="PTHR43441:SF10">
    <property type="entry name" value="ACETYLTRANSFERASE"/>
    <property type="match status" value="1"/>
</dbReference>
<dbReference type="GO" id="GO:0005737">
    <property type="term" value="C:cytoplasm"/>
    <property type="evidence" value="ECO:0007669"/>
    <property type="project" value="TreeGrafter"/>
</dbReference>
<proteinExistence type="predicted"/>
<dbReference type="InterPro" id="IPR000182">
    <property type="entry name" value="GNAT_dom"/>
</dbReference>
<keyword evidence="3" id="KW-0808">Transferase</keyword>
<dbReference type="PROSITE" id="PS51186">
    <property type="entry name" value="GNAT"/>
    <property type="match status" value="2"/>
</dbReference>
<accession>A0A7Y9ICE0</accession>
<dbReference type="RefSeq" id="WP_179755415.1">
    <property type="nucleotide sequence ID" value="NZ_JACCBU010000001.1"/>
</dbReference>
<feature type="domain" description="N-acetyltransferase" evidence="2">
    <location>
        <begin position="30"/>
        <end position="195"/>
    </location>
</feature>
<feature type="domain" description="N-acetyltransferase" evidence="2">
    <location>
        <begin position="224"/>
        <end position="393"/>
    </location>
</feature>
<name>A0A7Y9ICE0_9ACTN</name>
<sequence length="396" mass="42693">MATDRPSAGARRGRDFPDDVPILTDPSGRVRLRAHTEADLPAIVEQSNDPDARRWTPVPIPADGYGLAEAREYALEVIPSGWRSGTGFGWAIDADLGRGHRYAGAIDLGLRDDGSAEIGFSLHPSARGHGVMSTAVRLVRDHGFDALGVRVLRWRARVGNWPSRRVAASAGFRFDGRIRRSLDIRGELVDGWVATMTSDDPRQPIRLPENPVLTGDRAGPGRPVLVRPYTEDDAQRLVQICSDPGTRRFAPRLPYPYTTRDALDFVESLREAATTGRGFGWCYTDPGVGVAAGTITVALSDAGRAELGYSAHPDSRGRGLTTAAVRAVAEFLGGHSTGLPIPVRSVLIRCAASNTGSRRVAERAGFVLIGTQPAAEVLADGTVDDLLLFHRVCHTR</sequence>
<evidence type="ECO:0000259" key="2">
    <source>
        <dbReference type="PROSITE" id="PS51186"/>
    </source>
</evidence>
<dbReference type="Gene3D" id="3.40.630.30">
    <property type="match status" value="2"/>
</dbReference>
<dbReference type="InterPro" id="IPR051908">
    <property type="entry name" value="Ribosomal_N-acetyltransferase"/>
</dbReference>
<gene>
    <name evidence="3" type="ORF">BKA15_005043</name>
</gene>
<evidence type="ECO:0000256" key="1">
    <source>
        <dbReference type="SAM" id="MobiDB-lite"/>
    </source>
</evidence>
<evidence type="ECO:0000313" key="3">
    <source>
        <dbReference type="EMBL" id="NYE73714.1"/>
    </source>
</evidence>
<dbReference type="EMBL" id="JACCBU010000001">
    <property type="protein sequence ID" value="NYE73714.1"/>
    <property type="molecule type" value="Genomic_DNA"/>
</dbReference>
<feature type="region of interest" description="Disordered" evidence="1">
    <location>
        <begin position="200"/>
        <end position="222"/>
    </location>
</feature>